<keyword evidence="6 10" id="KW-0368">Histidine biosynthesis</keyword>
<keyword evidence="10" id="KW-0963">Cytoplasm</keyword>
<keyword evidence="14" id="KW-1185">Reference proteome</keyword>
<dbReference type="GO" id="GO:0016829">
    <property type="term" value="F:lyase activity"/>
    <property type="evidence" value="ECO:0007669"/>
    <property type="project" value="UniProtKB-KW"/>
</dbReference>
<keyword evidence="7 10" id="KW-0456">Lyase</keyword>
<evidence type="ECO:0000256" key="7">
    <source>
        <dbReference type="ARBA" id="ARBA00023239"/>
    </source>
</evidence>
<evidence type="ECO:0000313" key="14">
    <source>
        <dbReference type="Proteomes" id="UP000334923"/>
    </source>
</evidence>
<evidence type="ECO:0000256" key="8">
    <source>
        <dbReference type="ARBA" id="ARBA00047838"/>
    </source>
</evidence>
<sequence length="204" mass="22237">MGNLRSVEKALAFVGAVPRRVTKPEDLTDLAAIVLPGVGAFGDCAAQLAQTGLWDPLREWAASGKPFLGICLGYQLLFEGSAESPGVAGLGVIPGKSVRFPEEVGKVPHIGWNTIRILRQSEFTREIRSGDFVYFVHSYVPVPEDPEWIALETEYGVRFASGVCRGALFAVQFHPEKSQRVGLQLLRAFVEVAACRERPTRSAP</sequence>
<evidence type="ECO:0000313" key="13">
    <source>
        <dbReference type="EMBL" id="VVM06347.1"/>
    </source>
</evidence>
<organism evidence="13 14">
    <name type="scientific">Methylacidimicrobium tartarophylax</name>
    <dbReference type="NCBI Taxonomy" id="1041768"/>
    <lineage>
        <taxon>Bacteria</taxon>
        <taxon>Pseudomonadati</taxon>
        <taxon>Verrucomicrobiota</taxon>
        <taxon>Methylacidimicrobium</taxon>
    </lineage>
</organism>
<feature type="domain" description="Glutamine amidotransferase" evidence="12">
    <location>
        <begin position="30"/>
        <end position="189"/>
    </location>
</feature>
<dbReference type="EC" id="4.3.2.10" evidence="10"/>
<dbReference type="PROSITE" id="PS51274">
    <property type="entry name" value="GATASE_COBBQ"/>
    <property type="match status" value="1"/>
</dbReference>
<comment type="pathway">
    <text evidence="1 10">Amino-acid biosynthesis; L-histidine biosynthesis; L-histidine from 5-phospho-alpha-D-ribose 1-diphosphate: step 5/9.</text>
</comment>
<name>A0A5E6MJW0_9BACT</name>
<dbReference type="GO" id="GO:0005737">
    <property type="term" value="C:cytoplasm"/>
    <property type="evidence" value="ECO:0007669"/>
    <property type="project" value="UniProtKB-SubCell"/>
</dbReference>
<dbReference type="InterPro" id="IPR010139">
    <property type="entry name" value="Imidazole-glycPsynth_HisH"/>
</dbReference>
<evidence type="ECO:0000259" key="12">
    <source>
        <dbReference type="Pfam" id="PF00117"/>
    </source>
</evidence>
<evidence type="ECO:0000256" key="11">
    <source>
        <dbReference type="PIRSR" id="PIRSR000495-1"/>
    </source>
</evidence>
<dbReference type="InterPro" id="IPR029062">
    <property type="entry name" value="Class_I_gatase-like"/>
</dbReference>
<dbReference type="NCBIfam" id="TIGR01855">
    <property type="entry name" value="IMP_synth_hisH"/>
    <property type="match status" value="1"/>
</dbReference>
<dbReference type="InterPro" id="IPR017926">
    <property type="entry name" value="GATASE"/>
</dbReference>
<dbReference type="UniPathway" id="UPA00031">
    <property type="reaction ID" value="UER00010"/>
</dbReference>
<dbReference type="SUPFAM" id="SSF52317">
    <property type="entry name" value="Class I glutamine amidotransferase-like"/>
    <property type="match status" value="1"/>
</dbReference>
<dbReference type="EC" id="3.5.1.2" evidence="10"/>
<proteinExistence type="inferred from homology"/>
<dbReference type="PANTHER" id="PTHR42701">
    <property type="entry name" value="IMIDAZOLE GLYCEROL PHOSPHATE SYNTHASE SUBUNIT HISH"/>
    <property type="match status" value="1"/>
</dbReference>
<dbReference type="AlphaFoldDB" id="A0A5E6MJW0"/>
<reference evidence="13 14" key="1">
    <citation type="submission" date="2019-09" db="EMBL/GenBank/DDBJ databases">
        <authorList>
            <person name="Cremers G."/>
        </authorList>
    </citation>
    <scope>NUCLEOTIDE SEQUENCE [LARGE SCALE GENOMIC DNA]</scope>
    <source>
        <strain evidence="13">4A</strain>
    </source>
</reference>
<keyword evidence="3 10" id="KW-0028">Amino-acid biosynthesis</keyword>
<keyword evidence="5 10" id="KW-0315">Glutamine amidotransferase</keyword>
<dbReference type="EMBL" id="CABFVA020000065">
    <property type="protein sequence ID" value="VVM06347.1"/>
    <property type="molecule type" value="Genomic_DNA"/>
</dbReference>
<feature type="active site" evidence="10 11">
    <location>
        <position position="174"/>
    </location>
</feature>
<evidence type="ECO:0000256" key="2">
    <source>
        <dbReference type="ARBA" id="ARBA00011152"/>
    </source>
</evidence>
<gene>
    <name evidence="10 13" type="primary">hisH</name>
    <name evidence="13" type="ORF">MAMT_01146</name>
</gene>
<dbReference type="Gene3D" id="3.40.50.880">
    <property type="match status" value="1"/>
</dbReference>
<dbReference type="GO" id="GO:0004359">
    <property type="term" value="F:glutaminase activity"/>
    <property type="evidence" value="ECO:0007669"/>
    <property type="project" value="UniProtKB-EC"/>
</dbReference>
<feature type="active site" evidence="10 11">
    <location>
        <position position="176"/>
    </location>
</feature>
<keyword evidence="4 10" id="KW-0378">Hydrolase</keyword>
<comment type="catalytic activity">
    <reaction evidence="8 10">
        <text>5-[(5-phospho-1-deoxy-D-ribulos-1-ylimino)methylamino]-1-(5-phospho-beta-D-ribosyl)imidazole-4-carboxamide + L-glutamine = D-erythro-1-(imidazol-4-yl)glycerol 3-phosphate + 5-amino-1-(5-phospho-beta-D-ribosyl)imidazole-4-carboxamide + L-glutamate + H(+)</text>
        <dbReference type="Rhea" id="RHEA:24793"/>
        <dbReference type="ChEBI" id="CHEBI:15378"/>
        <dbReference type="ChEBI" id="CHEBI:29985"/>
        <dbReference type="ChEBI" id="CHEBI:58278"/>
        <dbReference type="ChEBI" id="CHEBI:58359"/>
        <dbReference type="ChEBI" id="CHEBI:58475"/>
        <dbReference type="ChEBI" id="CHEBI:58525"/>
        <dbReference type="EC" id="4.3.2.10"/>
    </reaction>
</comment>
<evidence type="ECO:0000256" key="6">
    <source>
        <dbReference type="ARBA" id="ARBA00023102"/>
    </source>
</evidence>
<evidence type="ECO:0000256" key="5">
    <source>
        <dbReference type="ARBA" id="ARBA00022962"/>
    </source>
</evidence>
<dbReference type="PIRSF" id="PIRSF000495">
    <property type="entry name" value="Amidotransf_hisH"/>
    <property type="match status" value="1"/>
</dbReference>
<evidence type="ECO:0000256" key="4">
    <source>
        <dbReference type="ARBA" id="ARBA00022801"/>
    </source>
</evidence>
<dbReference type="Pfam" id="PF00117">
    <property type="entry name" value="GATase"/>
    <property type="match status" value="1"/>
</dbReference>
<evidence type="ECO:0000256" key="1">
    <source>
        <dbReference type="ARBA" id="ARBA00005091"/>
    </source>
</evidence>
<keyword evidence="13" id="KW-0808">Transferase</keyword>
<dbReference type="PROSITE" id="PS51273">
    <property type="entry name" value="GATASE_TYPE_1"/>
    <property type="match status" value="1"/>
</dbReference>
<comment type="function">
    <text evidence="10">IGPS catalyzes the conversion of PRFAR and glutamine to IGP, AICAR and glutamate. The HisH subunit catalyzes the hydrolysis of glutamine to glutamate and ammonia as part of the synthesis of IGP and AICAR. The resulting ammonia molecule is channeled to the active site of HisF.</text>
</comment>
<evidence type="ECO:0000256" key="9">
    <source>
        <dbReference type="ARBA" id="ARBA00049534"/>
    </source>
</evidence>
<dbReference type="PANTHER" id="PTHR42701:SF1">
    <property type="entry name" value="IMIDAZOLE GLYCEROL PHOSPHATE SYNTHASE SUBUNIT HISH"/>
    <property type="match status" value="1"/>
</dbReference>
<dbReference type="GO" id="GO:0000105">
    <property type="term" value="P:L-histidine biosynthetic process"/>
    <property type="evidence" value="ECO:0007669"/>
    <property type="project" value="UniProtKB-UniRule"/>
</dbReference>
<comment type="subunit">
    <text evidence="2 10">Heterodimer of HisH and HisF.</text>
</comment>
<feature type="active site" description="Nucleophile" evidence="10 11">
    <location>
        <position position="71"/>
    </location>
</feature>
<evidence type="ECO:0000256" key="3">
    <source>
        <dbReference type="ARBA" id="ARBA00022605"/>
    </source>
</evidence>
<dbReference type="OrthoDB" id="9807137at2"/>
<dbReference type="GO" id="GO:0000107">
    <property type="term" value="F:imidazoleglycerol-phosphate synthase activity"/>
    <property type="evidence" value="ECO:0007669"/>
    <property type="project" value="UniProtKB-UniRule"/>
</dbReference>
<dbReference type="CDD" id="cd01748">
    <property type="entry name" value="GATase1_IGP_Synthase"/>
    <property type="match status" value="1"/>
</dbReference>
<protein>
    <recommendedName>
        <fullName evidence="10">Imidazole glycerol phosphate synthase subunit HisH</fullName>
        <ecNumber evidence="10">4.3.2.10</ecNumber>
    </recommendedName>
    <alternativeName>
        <fullName evidence="10">IGP synthase glutaminase subunit</fullName>
        <ecNumber evidence="10">3.5.1.2</ecNumber>
    </alternativeName>
    <alternativeName>
        <fullName evidence="10">IGP synthase subunit HisH</fullName>
    </alternativeName>
    <alternativeName>
        <fullName evidence="10">ImGP synthase subunit HisH</fullName>
        <shortName evidence="10">IGPS subunit HisH</shortName>
    </alternativeName>
</protein>
<comment type="catalytic activity">
    <reaction evidence="9 10">
        <text>L-glutamine + H2O = L-glutamate + NH4(+)</text>
        <dbReference type="Rhea" id="RHEA:15889"/>
        <dbReference type="ChEBI" id="CHEBI:15377"/>
        <dbReference type="ChEBI" id="CHEBI:28938"/>
        <dbReference type="ChEBI" id="CHEBI:29985"/>
        <dbReference type="ChEBI" id="CHEBI:58359"/>
        <dbReference type="EC" id="3.5.1.2"/>
    </reaction>
</comment>
<evidence type="ECO:0000256" key="10">
    <source>
        <dbReference type="HAMAP-Rule" id="MF_00278"/>
    </source>
</evidence>
<comment type="subcellular location">
    <subcellularLocation>
        <location evidence="10">Cytoplasm</location>
    </subcellularLocation>
</comment>
<dbReference type="Proteomes" id="UP000334923">
    <property type="component" value="Unassembled WGS sequence"/>
</dbReference>
<dbReference type="HAMAP" id="MF_00278">
    <property type="entry name" value="HisH"/>
    <property type="match status" value="1"/>
</dbReference>
<accession>A0A5E6MJW0</accession>